<name>A0ACC0LP07_RHOML</name>
<protein>
    <submittedName>
        <fullName evidence="1">Uncharacterized protein</fullName>
    </submittedName>
</protein>
<dbReference type="EMBL" id="CM046398">
    <property type="protein sequence ID" value="KAI8530052.1"/>
    <property type="molecule type" value="Genomic_DNA"/>
</dbReference>
<sequence length="97" mass="10752">MNAFYEMHATTNEQTAQAMNDIRTQMEKLTTAIGVLQQERGKLPTQPLANPQGQHLIGSSSVPFPEQAKAIISLRSGETVDNAQVVTPQFSNEFRKH</sequence>
<evidence type="ECO:0000313" key="1">
    <source>
        <dbReference type="EMBL" id="KAI8530052.1"/>
    </source>
</evidence>
<comment type="caution">
    <text evidence="1">The sequence shown here is derived from an EMBL/GenBank/DDBJ whole genome shotgun (WGS) entry which is preliminary data.</text>
</comment>
<proteinExistence type="predicted"/>
<dbReference type="Proteomes" id="UP001062846">
    <property type="component" value="Chromosome 11"/>
</dbReference>
<organism evidence="1 2">
    <name type="scientific">Rhododendron molle</name>
    <name type="common">Chinese azalea</name>
    <name type="synonym">Azalea mollis</name>
    <dbReference type="NCBI Taxonomy" id="49168"/>
    <lineage>
        <taxon>Eukaryota</taxon>
        <taxon>Viridiplantae</taxon>
        <taxon>Streptophyta</taxon>
        <taxon>Embryophyta</taxon>
        <taxon>Tracheophyta</taxon>
        <taxon>Spermatophyta</taxon>
        <taxon>Magnoliopsida</taxon>
        <taxon>eudicotyledons</taxon>
        <taxon>Gunneridae</taxon>
        <taxon>Pentapetalae</taxon>
        <taxon>asterids</taxon>
        <taxon>Ericales</taxon>
        <taxon>Ericaceae</taxon>
        <taxon>Ericoideae</taxon>
        <taxon>Rhodoreae</taxon>
        <taxon>Rhododendron</taxon>
    </lineage>
</organism>
<accession>A0ACC0LP07</accession>
<reference evidence="1" key="1">
    <citation type="submission" date="2022-02" db="EMBL/GenBank/DDBJ databases">
        <title>Plant Genome Project.</title>
        <authorList>
            <person name="Zhang R.-G."/>
        </authorList>
    </citation>
    <scope>NUCLEOTIDE SEQUENCE</scope>
    <source>
        <strain evidence="1">AT1</strain>
    </source>
</reference>
<gene>
    <name evidence="1" type="ORF">RHMOL_Rhmol11G0024700</name>
</gene>
<evidence type="ECO:0000313" key="2">
    <source>
        <dbReference type="Proteomes" id="UP001062846"/>
    </source>
</evidence>
<keyword evidence="2" id="KW-1185">Reference proteome</keyword>